<feature type="transmembrane region" description="Helical" evidence="2">
    <location>
        <begin position="174"/>
        <end position="196"/>
    </location>
</feature>
<organism evidence="3 4">
    <name type="scientific">Rhypophila decipiens</name>
    <dbReference type="NCBI Taxonomy" id="261697"/>
    <lineage>
        <taxon>Eukaryota</taxon>
        <taxon>Fungi</taxon>
        <taxon>Dikarya</taxon>
        <taxon>Ascomycota</taxon>
        <taxon>Pezizomycotina</taxon>
        <taxon>Sordariomycetes</taxon>
        <taxon>Sordariomycetidae</taxon>
        <taxon>Sordariales</taxon>
        <taxon>Naviculisporaceae</taxon>
        <taxon>Rhypophila</taxon>
    </lineage>
</organism>
<feature type="transmembrane region" description="Helical" evidence="2">
    <location>
        <begin position="146"/>
        <end position="168"/>
    </location>
</feature>
<reference evidence="3" key="2">
    <citation type="submission" date="2023-05" db="EMBL/GenBank/DDBJ databases">
        <authorList>
            <consortium name="Lawrence Berkeley National Laboratory"/>
            <person name="Steindorff A."/>
            <person name="Hensen N."/>
            <person name="Bonometti L."/>
            <person name="Westerberg I."/>
            <person name="Brannstrom I.O."/>
            <person name="Guillou S."/>
            <person name="Cros-Aarteil S."/>
            <person name="Calhoun S."/>
            <person name="Haridas S."/>
            <person name="Kuo A."/>
            <person name="Mondo S."/>
            <person name="Pangilinan J."/>
            <person name="Riley R."/>
            <person name="Labutti K."/>
            <person name="Andreopoulos B."/>
            <person name="Lipzen A."/>
            <person name="Chen C."/>
            <person name="Yanf M."/>
            <person name="Daum C."/>
            <person name="Ng V."/>
            <person name="Clum A."/>
            <person name="Ohm R."/>
            <person name="Martin F."/>
            <person name="Silar P."/>
            <person name="Natvig D."/>
            <person name="Lalanne C."/>
            <person name="Gautier V."/>
            <person name="Ament-Velasquez S.L."/>
            <person name="Kruys A."/>
            <person name="Hutchinson M.I."/>
            <person name="Powell A.J."/>
            <person name="Barry K."/>
            <person name="Miller A.N."/>
            <person name="Grigoriev I.V."/>
            <person name="Debuchy R."/>
            <person name="Gladieux P."/>
            <person name="Thoren M.H."/>
            <person name="Johannesson H."/>
        </authorList>
    </citation>
    <scope>NUCLEOTIDE SEQUENCE</scope>
    <source>
        <strain evidence="3">PSN293</strain>
    </source>
</reference>
<evidence type="ECO:0000313" key="4">
    <source>
        <dbReference type="Proteomes" id="UP001301769"/>
    </source>
</evidence>
<evidence type="ECO:0000313" key="3">
    <source>
        <dbReference type="EMBL" id="KAK4211273.1"/>
    </source>
</evidence>
<feature type="compositionally biased region" description="Low complexity" evidence="1">
    <location>
        <begin position="73"/>
        <end position="100"/>
    </location>
</feature>
<feature type="region of interest" description="Disordered" evidence="1">
    <location>
        <begin position="240"/>
        <end position="266"/>
    </location>
</feature>
<dbReference type="EMBL" id="MU858153">
    <property type="protein sequence ID" value="KAK4211273.1"/>
    <property type="molecule type" value="Genomic_DNA"/>
</dbReference>
<gene>
    <name evidence="3" type="ORF">QBC37DRAFT_15612</name>
</gene>
<evidence type="ECO:0000256" key="2">
    <source>
        <dbReference type="SAM" id="Phobius"/>
    </source>
</evidence>
<protein>
    <submittedName>
        <fullName evidence="3">Acetyltransferase</fullName>
    </submittedName>
</protein>
<keyword evidence="2" id="KW-0812">Transmembrane</keyword>
<sequence length="354" mass="38236">MDHSYHMAATTTTTITELDLSACHPSSIVDKINAVPGLKTSAAFFTFLRANLVLPHSAMSSNVSTPYLEPQHSSSAAPLPASLSASKSTSSSSPPASQKPASPPLLDDDIPPLSLEVLTTQPEKVDALRLIADSIAQQRQLASFSLVFHPLLLSLLIASLACVYQYAWAARQDLGITLTLGSGTIMTYLLAIRYVVSPYISHAESLKYDFLTNPDTNEDDVVIATRWNRELIGATVLRLEPSSSSGSHPSSPSSKRRSKAQNNLKGGKGVIRAWTTKLRYRGRGVGGDMLAEAVRITKEKCGRDAQVGFAKEHANARMVLPEFFNGVFRKGERRAALALEKVLSEVCSSGRGKR</sequence>
<name>A0AAN6Y307_9PEZI</name>
<reference evidence="3" key="1">
    <citation type="journal article" date="2023" name="Mol. Phylogenet. Evol.">
        <title>Genome-scale phylogeny and comparative genomics of the fungal order Sordariales.</title>
        <authorList>
            <person name="Hensen N."/>
            <person name="Bonometti L."/>
            <person name="Westerberg I."/>
            <person name="Brannstrom I.O."/>
            <person name="Guillou S."/>
            <person name="Cros-Aarteil S."/>
            <person name="Calhoun S."/>
            <person name="Haridas S."/>
            <person name="Kuo A."/>
            <person name="Mondo S."/>
            <person name="Pangilinan J."/>
            <person name="Riley R."/>
            <person name="LaButti K."/>
            <person name="Andreopoulos B."/>
            <person name="Lipzen A."/>
            <person name="Chen C."/>
            <person name="Yan M."/>
            <person name="Daum C."/>
            <person name="Ng V."/>
            <person name="Clum A."/>
            <person name="Steindorff A."/>
            <person name="Ohm R.A."/>
            <person name="Martin F."/>
            <person name="Silar P."/>
            <person name="Natvig D.O."/>
            <person name="Lalanne C."/>
            <person name="Gautier V."/>
            <person name="Ament-Velasquez S.L."/>
            <person name="Kruys A."/>
            <person name="Hutchinson M.I."/>
            <person name="Powell A.J."/>
            <person name="Barry K."/>
            <person name="Miller A.N."/>
            <person name="Grigoriev I.V."/>
            <person name="Debuchy R."/>
            <person name="Gladieux P."/>
            <person name="Hiltunen Thoren M."/>
            <person name="Johannesson H."/>
        </authorList>
    </citation>
    <scope>NUCLEOTIDE SEQUENCE</scope>
    <source>
        <strain evidence="3">PSN293</strain>
    </source>
</reference>
<keyword evidence="4" id="KW-1185">Reference proteome</keyword>
<keyword evidence="2" id="KW-0472">Membrane</keyword>
<evidence type="ECO:0000256" key="1">
    <source>
        <dbReference type="SAM" id="MobiDB-lite"/>
    </source>
</evidence>
<dbReference type="AlphaFoldDB" id="A0AAN6Y307"/>
<accession>A0AAN6Y307</accession>
<comment type="caution">
    <text evidence="3">The sequence shown here is derived from an EMBL/GenBank/DDBJ whole genome shotgun (WGS) entry which is preliminary data.</text>
</comment>
<dbReference type="Proteomes" id="UP001301769">
    <property type="component" value="Unassembled WGS sequence"/>
</dbReference>
<feature type="compositionally biased region" description="Low complexity" evidence="1">
    <location>
        <begin position="241"/>
        <end position="253"/>
    </location>
</feature>
<feature type="region of interest" description="Disordered" evidence="1">
    <location>
        <begin position="65"/>
        <end position="105"/>
    </location>
</feature>
<proteinExistence type="predicted"/>
<keyword evidence="2" id="KW-1133">Transmembrane helix</keyword>